<organism evidence="1 2">
    <name type="scientific">Acaulospora morrowiae</name>
    <dbReference type="NCBI Taxonomy" id="94023"/>
    <lineage>
        <taxon>Eukaryota</taxon>
        <taxon>Fungi</taxon>
        <taxon>Fungi incertae sedis</taxon>
        <taxon>Mucoromycota</taxon>
        <taxon>Glomeromycotina</taxon>
        <taxon>Glomeromycetes</taxon>
        <taxon>Diversisporales</taxon>
        <taxon>Acaulosporaceae</taxon>
        <taxon>Acaulospora</taxon>
    </lineage>
</organism>
<evidence type="ECO:0000313" key="1">
    <source>
        <dbReference type="EMBL" id="CAG8440431.1"/>
    </source>
</evidence>
<name>A0A9N8V8D5_9GLOM</name>
<protein>
    <submittedName>
        <fullName evidence="1">9611_t:CDS:1</fullName>
    </submittedName>
</protein>
<proteinExistence type="predicted"/>
<reference evidence="1" key="1">
    <citation type="submission" date="2021-06" db="EMBL/GenBank/DDBJ databases">
        <authorList>
            <person name="Kallberg Y."/>
            <person name="Tangrot J."/>
            <person name="Rosling A."/>
        </authorList>
    </citation>
    <scope>NUCLEOTIDE SEQUENCE</scope>
    <source>
        <strain evidence="1">CL551</strain>
    </source>
</reference>
<gene>
    <name evidence="1" type="ORF">AMORRO_LOCUS237</name>
</gene>
<dbReference type="EMBL" id="CAJVPV010000056">
    <property type="protein sequence ID" value="CAG8440431.1"/>
    <property type="molecule type" value="Genomic_DNA"/>
</dbReference>
<evidence type="ECO:0000313" key="2">
    <source>
        <dbReference type="Proteomes" id="UP000789342"/>
    </source>
</evidence>
<keyword evidence="2" id="KW-1185">Reference proteome</keyword>
<dbReference type="Proteomes" id="UP000789342">
    <property type="component" value="Unassembled WGS sequence"/>
</dbReference>
<sequence length="201" mass="23293">MGCQELKEFDNLELLLNRLNHDNISPPALCDPLEITKRFNNKIRSMNAWIILYINVLCEAEKLNIYNVRVIKRVTEIVWNRANSDDKRMWRDRAREGYKKSHDYCGGTEHYQIRTIMTSPRIQDDIQTLQARHDLPAVPNVASAPAVSTTVHRCPCASYQERQFNVLQGVNSENTFGLEKKVIPSKKFQDVIIDGDPEYPF</sequence>
<comment type="caution">
    <text evidence="1">The sequence shown here is derived from an EMBL/GenBank/DDBJ whole genome shotgun (WGS) entry which is preliminary data.</text>
</comment>
<dbReference type="AlphaFoldDB" id="A0A9N8V8D5"/>
<accession>A0A9N8V8D5</accession>